<name>A0A3P6Q4P8_CYLGO</name>
<accession>A0A3P6Q4P8</accession>
<reference evidence="1 2" key="1">
    <citation type="submission" date="2018-11" db="EMBL/GenBank/DDBJ databases">
        <authorList>
            <consortium name="Pathogen Informatics"/>
        </authorList>
    </citation>
    <scope>NUCLEOTIDE SEQUENCE [LARGE SCALE GENOMIC DNA]</scope>
</reference>
<proteinExistence type="predicted"/>
<sequence>MFLPGTTLNTILDTITIVTVAVYGGLNPGNLMGGIERGSFSIITLPVESANLVHFILRLSVFKIAEAPGLPPPLMNYQLPKLIPFQNCL</sequence>
<keyword evidence="2" id="KW-1185">Reference proteome</keyword>
<protein>
    <submittedName>
        <fullName evidence="1">Uncharacterized protein</fullName>
    </submittedName>
</protein>
<organism evidence="1 2">
    <name type="scientific">Cylicostephanus goldi</name>
    <name type="common">Nematode worm</name>
    <dbReference type="NCBI Taxonomy" id="71465"/>
    <lineage>
        <taxon>Eukaryota</taxon>
        <taxon>Metazoa</taxon>
        <taxon>Ecdysozoa</taxon>
        <taxon>Nematoda</taxon>
        <taxon>Chromadorea</taxon>
        <taxon>Rhabditida</taxon>
        <taxon>Rhabditina</taxon>
        <taxon>Rhabditomorpha</taxon>
        <taxon>Strongyloidea</taxon>
        <taxon>Strongylidae</taxon>
        <taxon>Cylicostephanus</taxon>
    </lineage>
</organism>
<gene>
    <name evidence="1" type="ORF">CGOC_LOCUS18</name>
</gene>
<dbReference type="Proteomes" id="UP000271889">
    <property type="component" value="Unassembled WGS sequence"/>
</dbReference>
<evidence type="ECO:0000313" key="2">
    <source>
        <dbReference type="Proteomes" id="UP000271889"/>
    </source>
</evidence>
<dbReference type="EMBL" id="UYRV01000011">
    <property type="protein sequence ID" value="VDK40357.1"/>
    <property type="molecule type" value="Genomic_DNA"/>
</dbReference>
<evidence type="ECO:0000313" key="1">
    <source>
        <dbReference type="EMBL" id="VDK40357.1"/>
    </source>
</evidence>
<dbReference type="AlphaFoldDB" id="A0A3P6Q4P8"/>